<comment type="similarity">
    <text evidence="7">Belongs to the transglycosylase MltG family.</text>
</comment>
<feature type="site" description="Important for catalytic activity" evidence="7">
    <location>
        <position position="230"/>
    </location>
</feature>
<reference evidence="8 9" key="1">
    <citation type="submission" date="2023-07" db="EMBL/GenBank/DDBJ databases">
        <title>Genomic Encyclopedia of Type Strains, Phase IV (KMG-IV): sequencing the most valuable type-strain genomes for metagenomic binning, comparative biology and taxonomic classification.</title>
        <authorList>
            <person name="Goeker M."/>
        </authorList>
    </citation>
    <scope>NUCLEOTIDE SEQUENCE [LARGE SCALE GENOMIC DNA]</scope>
    <source>
        <strain evidence="8 9">DSM 14914</strain>
    </source>
</reference>
<evidence type="ECO:0000256" key="5">
    <source>
        <dbReference type="ARBA" id="ARBA00023239"/>
    </source>
</evidence>
<keyword evidence="2 7" id="KW-0812">Transmembrane</keyword>
<dbReference type="Proteomes" id="UP001242811">
    <property type="component" value="Unassembled WGS sequence"/>
</dbReference>
<dbReference type="EC" id="4.2.2.29" evidence="7"/>
<evidence type="ECO:0000256" key="3">
    <source>
        <dbReference type="ARBA" id="ARBA00022989"/>
    </source>
</evidence>
<keyword evidence="4 7" id="KW-0472">Membrane</keyword>
<accession>A0ABU0KZR7</accession>
<dbReference type="NCBIfam" id="TIGR00247">
    <property type="entry name" value="endolytic transglycosylase MltG"/>
    <property type="match status" value="1"/>
</dbReference>
<dbReference type="PANTHER" id="PTHR30518:SF2">
    <property type="entry name" value="ENDOLYTIC MUREIN TRANSGLYCOSYLASE"/>
    <property type="match status" value="1"/>
</dbReference>
<dbReference type="HAMAP" id="MF_02065">
    <property type="entry name" value="MltG"/>
    <property type="match status" value="1"/>
</dbReference>
<comment type="function">
    <text evidence="7">Functions as a peptidoglycan terminase that cleaves nascent peptidoglycan strands endolytically to terminate their elongation.</text>
</comment>
<dbReference type="InterPro" id="IPR003770">
    <property type="entry name" value="MLTG-like"/>
</dbReference>
<evidence type="ECO:0000313" key="8">
    <source>
        <dbReference type="EMBL" id="MDQ0494914.1"/>
    </source>
</evidence>
<keyword evidence="6 7" id="KW-0961">Cell wall biogenesis/degradation</keyword>
<evidence type="ECO:0000256" key="2">
    <source>
        <dbReference type="ARBA" id="ARBA00022692"/>
    </source>
</evidence>
<comment type="caution">
    <text evidence="8">The sequence shown here is derived from an EMBL/GenBank/DDBJ whole genome shotgun (WGS) entry which is preliminary data.</text>
</comment>
<gene>
    <name evidence="7" type="primary">mltG</name>
    <name evidence="8" type="ORF">QOZ95_003081</name>
</gene>
<keyword evidence="5 7" id="KW-0456">Lyase</keyword>
<keyword evidence="1 7" id="KW-1003">Cell membrane</keyword>
<keyword evidence="3 7" id="KW-1133">Transmembrane helix</keyword>
<comment type="catalytic activity">
    <reaction evidence="7">
        <text>a peptidoglycan chain = a peptidoglycan chain with N-acetyl-1,6-anhydromuramyl-[peptide] at the reducing end + a peptidoglycan chain with N-acetylglucosamine at the non-reducing end.</text>
        <dbReference type="EC" id="4.2.2.29"/>
    </reaction>
</comment>
<protein>
    <recommendedName>
        <fullName evidence="7">Endolytic murein transglycosylase</fullName>
        <ecNumber evidence="7">4.2.2.29</ecNumber>
    </recommendedName>
    <alternativeName>
        <fullName evidence="7">Peptidoglycan lytic transglycosylase</fullName>
    </alternativeName>
    <alternativeName>
        <fullName evidence="7">Peptidoglycan polymerization terminase</fullName>
    </alternativeName>
</protein>
<dbReference type="CDD" id="cd08010">
    <property type="entry name" value="MltG_like"/>
    <property type="match status" value="1"/>
</dbReference>
<dbReference type="Pfam" id="PF02618">
    <property type="entry name" value="YceG"/>
    <property type="match status" value="1"/>
</dbReference>
<keyword evidence="9" id="KW-1185">Reference proteome</keyword>
<organism evidence="8 9">
    <name type="scientific">Paenibacillus brasilensis</name>
    <dbReference type="NCBI Taxonomy" id="128574"/>
    <lineage>
        <taxon>Bacteria</taxon>
        <taxon>Bacillati</taxon>
        <taxon>Bacillota</taxon>
        <taxon>Bacilli</taxon>
        <taxon>Bacillales</taxon>
        <taxon>Paenibacillaceae</taxon>
        <taxon>Paenibacillus</taxon>
    </lineage>
</organism>
<dbReference type="Gene3D" id="3.30.1490.480">
    <property type="entry name" value="Endolytic murein transglycosylase"/>
    <property type="match status" value="2"/>
</dbReference>
<proteinExistence type="inferred from homology"/>
<evidence type="ECO:0000256" key="4">
    <source>
        <dbReference type="ARBA" id="ARBA00023136"/>
    </source>
</evidence>
<evidence type="ECO:0000313" key="9">
    <source>
        <dbReference type="Proteomes" id="UP001242811"/>
    </source>
</evidence>
<evidence type="ECO:0000256" key="1">
    <source>
        <dbReference type="ARBA" id="ARBA00022475"/>
    </source>
</evidence>
<evidence type="ECO:0000256" key="7">
    <source>
        <dbReference type="HAMAP-Rule" id="MF_02065"/>
    </source>
</evidence>
<dbReference type="PANTHER" id="PTHR30518">
    <property type="entry name" value="ENDOLYTIC MUREIN TRANSGLYCOSYLASE"/>
    <property type="match status" value="1"/>
</dbReference>
<name>A0ABU0KZR7_9BACL</name>
<dbReference type="EMBL" id="JAUSWA010000017">
    <property type="protein sequence ID" value="MDQ0494914.1"/>
    <property type="molecule type" value="Genomic_DNA"/>
</dbReference>
<sequence>MKRRTRMVTLLLLLVIIAGGAAFYIWNAMQPVQPQAQPVPFTVVKGTGTSAIADTLEQKGLIRNALVFKAYLKFKQQGSAFQAGKYEAQPGITFDQLIAKLSAGDVVKEEMIRFTIPEGFTIRQMADKLQKEGLADREQFLQLANDPSAFDVSLVRDIPKQAGLRYALEGYLFPETYELKKGSTIKDIVQAMLEQTQKRLNNIPDLDAKLKQRGETLHQLLTVASLVEREVVVDEERPIVAGVIYNRLKQDKKLEIDATVQYMLDKQKERLYYKDLAIKSPYNTYLHQGLPPGPIASPSLKSVVAALEPKATDYLFYVTKKDGTHKHLFAATYKEHLHNIQVSNRKTK</sequence>
<evidence type="ECO:0000256" key="6">
    <source>
        <dbReference type="ARBA" id="ARBA00023316"/>
    </source>
</evidence>